<dbReference type="Gene3D" id="3.40.50.2300">
    <property type="match status" value="1"/>
</dbReference>
<dbReference type="PANTHER" id="PTHR44591">
    <property type="entry name" value="STRESS RESPONSE REGULATOR PROTEIN 1"/>
    <property type="match status" value="1"/>
</dbReference>
<dbReference type="RefSeq" id="WP_245504583.1">
    <property type="nucleotide sequence ID" value="NZ_SMAI01000003.1"/>
</dbReference>
<proteinExistence type="predicted"/>
<dbReference type="PROSITE" id="PS50110">
    <property type="entry name" value="RESPONSE_REGULATORY"/>
    <property type="match status" value="1"/>
</dbReference>
<name>A0A4R3LZP3_9HYPH</name>
<dbReference type="AlphaFoldDB" id="A0A4R3LZP3"/>
<evidence type="ECO:0000313" key="4">
    <source>
        <dbReference type="EMBL" id="TCT06190.1"/>
    </source>
</evidence>
<dbReference type="PANTHER" id="PTHR44591:SF25">
    <property type="entry name" value="CHEMOTAXIS TWO-COMPONENT RESPONSE REGULATOR"/>
    <property type="match status" value="1"/>
</dbReference>
<reference evidence="4 5" key="1">
    <citation type="submission" date="2019-03" db="EMBL/GenBank/DDBJ databases">
        <title>Genomic Encyclopedia of Type Strains, Phase IV (KMG-IV): sequencing the most valuable type-strain genomes for metagenomic binning, comparative biology and taxonomic classification.</title>
        <authorList>
            <person name="Goeker M."/>
        </authorList>
    </citation>
    <scope>NUCLEOTIDE SEQUENCE [LARGE SCALE GENOMIC DNA]</scope>
    <source>
        <strain evidence="4 5">DSM 9035</strain>
    </source>
</reference>
<accession>A0A4R3LZP3</accession>
<dbReference type="SMART" id="SM00448">
    <property type="entry name" value="REC"/>
    <property type="match status" value="1"/>
</dbReference>
<dbReference type="InterPro" id="IPR011006">
    <property type="entry name" value="CheY-like_superfamily"/>
</dbReference>
<dbReference type="Proteomes" id="UP000294664">
    <property type="component" value="Unassembled WGS sequence"/>
</dbReference>
<sequence>MSTPPPGAPLPVMIVDDDPGALSSLRFLLESEGYEVRAFASGPELLASLPAGEVTCLIIDFKMPEMDGLAVFRCLRDRQMDAPVIVVTGHPDPGIADRVTAAGLRLIEKPLSQDMLLNAVRAVRAGGTFEADR</sequence>
<evidence type="ECO:0000256" key="1">
    <source>
        <dbReference type="ARBA" id="ARBA00022553"/>
    </source>
</evidence>
<dbReference type="InterPro" id="IPR050595">
    <property type="entry name" value="Bact_response_regulator"/>
</dbReference>
<evidence type="ECO:0000256" key="2">
    <source>
        <dbReference type="PROSITE-ProRule" id="PRU00169"/>
    </source>
</evidence>
<comment type="caution">
    <text evidence="4">The sequence shown here is derived from an EMBL/GenBank/DDBJ whole genome shotgun (WGS) entry which is preliminary data.</text>
</comment>
<dbReference type="InterPro" id="IPR001789">
    <property type="entry name" value="Sig_transdc_resp-reg_receiver"/>
</dbReference>
<feature type="modified residue" description="4-aspartylphosphate" evidence="2">
    <location>
        <position position="60"/>
    </location>
</feature>
<dbReference type="SUPFAM" id="SSF52172">
    <property type="entry name" value="CheY-like"/>
    <property type="match status" value="1"/>
</dbReference>
<feature type="domain" description="Response regulatory" evidence="3">
    <location>
        <begin position="11"/>
        <end position="124"/>
    </location>
</feature>
<dbReference type="GO" id="GO:0000160">
    <property type="term" value="P:phosphorelay signal transduction system"/>
    <property type="evidence" value="ECO:0007669"/>
    <property type="project" value="InterPro"/>
</dbReference>
<gene>
    <name evidence="4" type="ORF">EDC64_103294</name>
</gene>
<protein>
    <submittedName>
        <fullName evidence="4">Response regulator receiver domain-containing protein</fullName>
    </submittedName>
</protein>
<evidence type="ECO:0000313" key="5">
    <source>
        <dbReference type="Proteomes" id="UP000294664"/>
    </source>
</evidence>
<keyword evidence="5" id="KW-1185">Reference proteome</keyword>
<evidence type="ECO:0000259" key="3">
    <source>
        <dbReference type="PROSITE" id="PS50110"/>
    </source>
</evidence>
<keyword evidence="1 2" id="KW-0597">Phosphoprotein</keyword>
<dbReference type="Pfam" id="PF00072">
    <property type="entry name" value="Response_reg"/>
    <property type="match status" value="1"/>
</dbReference>
<dbReference type="EMBL" id="SMAI01000003">
    <property type="protein sequence ID" value="TCT06190.1"/>
    <property type="molecule type" value="Genomic_DNA"/>
</dbReference>
<organism evidence="4 5">
    <name type="scientific">Aquabacter spiritensis</name>
    <dbReference type="NCBI Taxonomy" id="933073"/>
    <lineage>
        <taxon>Bacteria</taxon>
        <taxon>Pseudomonadati</taxon>
        <taxon>Pseudomonadota</taxon>
        <taxon>Alphaproteobacteria</taxon>
        <taxon>Hyphomicrobiales</taxon>
        <taxon>Xanthobacteraceae</taxon>
        <taxon>Aquabacter</taxon>
    </lineage>
</organism>